<dbReference type="EMBL" id="JABSTQ010010507">
    <property type="protein sequence ID" value="KAG0420451.1"/>
    <property type="molecule type" value="Genomic_DNA"/>
</dbReference>
<comment type="caution">
    <text evidence="1">The sequence shown here is derived from an EMBL/GenBank/DDBJ whole genome shotgun (WGS) entry which is preliminary data.</text>
</comment>
<feature type="non-terminal residue" evidence="1">
    <location>
        <position position="1"/>
    </location>
</feature>
<proteinExistence type="predicted"/>
<feature type="non-terminal residue" evidence="1">
    <location>
        <position position="268"/>
    </location>
</feature>
<name>A0AC60PJD6_IXOPE</name>
<keyword evidence="2" id="KW-1185">Reference proteome</keyword>
<accession>A0AC60PJD6</accession>
<evidence type="ECO:0000313" key="2">
    <source>
        <dbReference type="Proteomes" id="UP000805193"/>
    </source>
</evidence>
<gene>
    <name evidence="1" type="ORF">HPB47_003483</name>
</gene>
<evidence type="ECO:0000313" key="1">
    <source>
        <dbReference type="EMBL" id="KAG0420451.1"/>
    </source>
</evidence>
<sequence length="268" mass="29833">QVFSFPKDDDTLKKWIRAIPRKDFVPTSYTKVCAVHFDPSCIEQTTSYTDPRTGKVLEAALPVPRLRPGSVPKIFPACPSYLSKPVTNTRDAPDTKKSRQEASQLARALEESAASFEVEQERHRFSTLEELKACLQVASVSVKWTVIHQEKCTMFLNIVDECEPWLKASLTVFENLQVSACYQGAPVKRFASSVVPDSVRDVSSLLTILDNLCMLSDEGCSSRHLLGAVTALLDKLEGSVSEGKKEAVKFLKEQLLLLCKGCIRYSTQ</sequence>
<protein>
    <submittedName>
        <fullName evidence="1">Uncharacterized protein</fullName>
    </submittedName>
</protein>
<reference evidence="1 2" key="1">
    <citation type="journal article" date="2020" name="Cell">
        <title>Large-Scale Comparative Analyses of Tick Genomes Elucidate Their Genetic Diversity and Vector Capacities.</title>
        <authorList>
            <consortium name="Tick Genome and Microbiome Consortium (TIGMIC)"/>
            <person name="Jia N."/>
            <person name="Wang J."/>
            <person name="Shi W."/>
            <person name="Du L."/>
            <person name="Sun Y."/>
            <person name="Zhan W."/>
            <person name="Jiang J.F."/>
            <person name="Wang Q."/>
            <person name="Zhang B."/>
            <person name="Ji P."/>
            <person name="Bell-Sakyi L."/>
            <person name="Cui X.M."/>
            <person name="Yuan T.T."/>
            <person name="Jiang B.G."/>
            <person name="Yang W.F."/>
            <person name="Lam T.T."/>
            <person name="Chang Q.C."/>
            <person name="Ding S.J."/>
            <person name="Wang X.J."/>
            <person name="Zhu J.G."/>
            <person name="Ruan X.D."/>
            <person name="Zhao L."/>
            <person name="Wei J.T."/>
            <person name="Ye R.Z."/>
            <person name="Que T.C."/>
            <person name="Du C.H."/>
            <person name="Zhou Y.H."/>
            <person name="Cheng J.X."/>
            <person name="Dai P.F."/>
            <person name="Guo W.B."/>
            <person name="Han X.H."/>
            <person name="Huang E.J."/>
            <person name="Li L.F."/>
            <person name="Wei W."/>
            <person name="Gao Y.C."/>
            <person name="Liu J.Z."/>
            <person name="Shao H.Z."/>
            <person name="Wang X."/>
            <person name="Wang C.C."/>
            <person name="Yang T.C."/>
            <person name="Huo Q.B."/>
            <person name="Li W."/>
            <person name="Chen H.Y."/>
            <person name="Chen S.E."/>
            <person name="Zhou L.G."/>
            <person name="Ni X.B."/>
            <person name="Tian J.H."/>
            <person name="Sheng Y."/>
            <person name="Liu T."/>
            <person name="Pan Y.S."/>
            <person name="Xia L.Y."/>
            <person name="Li J."/>
            <person name="Zhao F."/>
            <person name="Cao W.C."/>
        </authorList>
    </citation>
    <scope>NUCLEOTIDE SEQUENCE [LARGE SCALE GENOMIC DNA]</scope>
    <source>
        <strain evidence="1">Iper-2018</strain>
    </source>
</reference>
<dbReference type="Proteomes" id="UP000805193">
    <property type="component" value="Unassembled WGS sequence"/>
</dbReference>
<organism evidence="1 2">
    <name type="scientific">Ixodes persulcatus</name>
    <name type="common">Taiga tick</name>
    <dbReference type="NCBI Taxonomy" id="34615"/>
    <lineage>
        <taxon>Eukaryota</taxon>
        <taxon>Metazoa</taxon>
        <taxon>Ecdysozoa</taxon>
        <taxon>Arthropoda</taxon>
        <taxon>Chelicerata</taxon>
        <taxon>Arachnida</taxon>
        <taxon>Acari</taxon>
        <taxon>Parasitiformes</taxon>
        <taxon>Ixodida</taxon>
        <taxon>Ixodoidea</taxon>
        <taxon>Ixodidae</taxon>
        <taxon>Ixodinae</taxon>
        <taxon>Ixodes</taxon>
    </lineage>
</organism>